<gene>
    <name evidence="5" type="ORF">Lisr_1377</name>
</gene>
<protein>
    <submittedName>
        <fullName evidence="5">Oxidoreductase</fullName>
    </submittedName>
</protein>
<evidence type="ECO:0000313" key="6">
    <source>
        <dbReference type="Proteomes" id="UP000054761"/>
    </source>
</evidence>
<keyword evidence="2" id="KW-0521">NADP</keyword>
<proteinExistence type="inferred from homology"/>
<evidence type="ECO:0000256" key="1">
    <source>
        <dbReference type="ARBA" id="ARBA00006484"/>
    </source>
</evidence>
<keyword evidence="3" id="KW-0560">Oxidoreductase</keyword>
<dbReference type="SUPFAM" id="SSF51735">
    <property type="entry name" value="NAD(P)-binding Rossmann-fold domains"/>
    <property type="match status" value="1"/>
</dbReference>
<dbReference type="Pfam" id="PF00106">
    <property type="entry name" value="adh_short"/>
    <property type="match status" value="1"/>
</dbReference>
<evidence type="ECO:0000256" key="2">
    <source>
        <dbReference type="ARBA" id="ARBA00022857"/>
    </source>
</evidence>
<comment type="caution">
    <text evidence="5">The sequence shown here is derived from an EMBL/GenBank/DDBJ whole genome shotgun (WGS) entry which is preliminary data.</text>
</comment>
<dbReference type="Proteomes" id="UP000054761">
    <property type="component" value="Unassembled WGS sequence"/>
</dbReference>
<reference evidence="5 6" key="1">
    <citation type="submission" date="2015-11" db="EMBL/GenBank/DDBJ databases">
        <title>Genomic analysis of 38 Legionella species identifies large and diverse effector repertoires.</title>
        <authorList>
            <person name="Burstein D."/>
            <person name="Amaro F."/>
            <person name="Zusman T."/>
            <person name="Lifshitz Z."/>
            <person name="Cohen O."/>
            <person name="Gilbert J.A."/>
            <person name="Pupko T."/>
            <person name="Shuman H.A."/>
            <person name="Segal G."/>
        </authorList>
    </citation>
    <scope>NUCLEOTIDE SEQUENCE [LARGE SCALE GENOMIC DNA]</scope>
    <source>
        <strain evidence="5 6">Bercovier 4</strain>
    </source>
</reference>
<dbReference type="GO" id="GO:0016491">
    <property type="term" value="F:oxidoreductase activity"/>
    <property type="evidence" value="ECO:0007669"/>
    <property type="project" value="UniProtKB-KW"/>
</dbReference>
<dbReference type="Gene3D" id="3.40.50.720">
    <property type="entry name" value="NAD(P)-binding Rossmann-like Domain"/>
    <property type="match status" value="1"/>
</dbReference>
<name>A0A0W0VU29_9GAMM</name>
<keyword evidence="6" id="KW-1185">Reference proteome</keyword>
<dbReference type="InterPro" id="IPR002347">
    <property type="entry name" value="SDR_fam"/>
</dbReference>
<organism evidence="5 6">
    <name type="scientific">Legionella israelensis</name>
    <dbReference type="NCBI Taxonomy" id="454"/>
    <lineage>
        <taxon>Bacteria</taxon>
        <taxon>Pseudomonadati</taxon>
        <taxon>Pseudomonadota</taxon>
        <taxon>Gammaproteobacteria</taxon>
        <taxon>Legionellales</taxon>
        <taxon>Legionellaceae</taxon>
        <taxon>Legionella</taxon>
    </lineage>
</organism>
<dbReference type="EMBL" id="LNYH01000070">
    <property type="protein sequence ID" value="KTD23696.1"/>
    <property type="molecule type" value="Genomic_DNA"/>
</dbReference>
<dbReference type="PANTHER" id="PTHR43391:SF14">
    <property type="entry name" value="DEHYDROGENASE_REDUCTASE SDR FAMILY PROTEIN 7-LIKE"/>
    <property type="match status" value="1"/>
</dbReference>
<dbReference type="InterPro" id="IPR020904">
    <property type="entry name" value="Sc_DH/Rdtase_CS"/>
</dbReference>
<evidence type="ECO:0000313" key="5">
    <source>
        <dbReference type="EMBL" id="KTD23696.1"/>
    </source>
</evidence>
<feature type="transmembrane region" description="Helical" evidence="4">
    <location>
        <begin position="217"/>
        <end position="234"/>
    </location>
</feature>
<keyword evidence="4" id="KW-1133">Transmembrane helix</keyword>
<dbReference type="PROSITE" id="PS00061">
    <property type="entry name" value="ADH_SHORT"/>
    <property type="match status" value="1"/>
</dbReference>
<keyword evidence="4" id="KW-0472">Membrane</keyword>
<dbReference type="OrthoDB" id="335726at2"/>
<accession>A0A0W0VU29</accession>
<dbReference type="STRING" id="454.Lisr_1377"/>
<evidence type="ECO:0000256" key="3">
    <source>
        <dbReference type="ARBA" id="ARBA00023002"/>
    </source>
</evidence>
<dbReference type="PATRIC" id="fig|454.4.peg.1486"/>
<dbReference type="RefSeq" id="WP_058501729.1">
    <property type="nucleotide sequence ID" value="NZ_CAAAJA010000003.1"/>
</dbReference>
<comment type="similarity">
    <text evidence="1">Belongs to the short-chain dehydrogenases/reductases (SDR) family.</text>
</comment>
<dbReference type="PANTHER" id="PTHR43391">
    <property type="entry name" value="RETINOL DEHYDROGENASE-RELATED"/>
    <property type="match status" value="1"/>
</dbReference>
<sequence>MKKRQWIILGATSIIAQKFAHIAAQEKQALLLIGRKENQLQIIASDIQLRYKIPCDILVLDLSSDIDLLLHLLENGKKEFDLFIAHSEIDNNDNLTPAIIERMLKTNVLSTCQIIHSYLSRRQKKHRLIFLSSVAAHRGRMKNSLYGGSKAAIEVYLEGLQQGAKPNQFITIIRLGFIDTRQTYGQKGVFYAAKPENCAKACWKAMNAGKKFIYYPHFWRLIMTIIGGLPFFLYQRMRKI</sequence>
<keyword evidence="4" id="KW-0812">Transmembrane</keyword>
<evidence type="ECO:0000256" key="4">
    <source>
        <dbReference type="SAM" id="Phobius"/>
    </source>
</evidence>
<dbReference type="InterPro" id="IPR036291">
    <property type="entry name" value="NAD(P)-bd_dom_sf"/>
</dbReference>
<dbReference type="AlphaFoldDB" id="A0A0W0VU29"/>